<dbReference type="InterPro" id="IPR036322">
    <property type="entry name" value="WD40_repeat_dom_sf"/>
</dbReference>
<feature type="repeat" description="WD" evidence="3">
    <location>
        <begin position="206"/>
        <end position="240"/>
    </location>
</feature>
<organism evidence="4 5">
    <name type="scientific">Aspergillus pseudodeflectus</name>
    <dbReference type="NCBI Taxonomy" id="176178"/>
    <lineage>
        <taxon>Eukaryota</taxon>
        <taxon>Fungi</taxon>
        <taxon>Dikarya</taxon>
        <taxon>Ascomycota</taxon>
        <taxon>Pezizomycotina</taxon>
        <taxon>Eurotiomycetes</taxon>
        <taxon>Eurotiomycetidae</taxon>
        <taxon>Eurotiales</taxon>
        <taxon>Aspergillaceae</taxon>
        <taxon>Aspergillus</taxon>
        <taxon>Aspergillus subgen. Nidulantes</taxon>
    </lineage>
</organism>
<dbReference type="EMBL" id="JBFXLR010000055">
    <property type="protein sequence ID" value="KAL2841783.1"/>
    <property type="molecule type" value="Genomic_DNA"/>
</dbReference>
<evidence type="ECO:0000256" key="3">
    <source>
        <dbReference type="PROSITE-ProRule" id="PRU00221"/>
    </source>
</evidence>
<comment type="caution">
    <text evidence="4">The sequence shown here is derived from an EMBL/GenBank/DDBJ whole genome shotgun (WGS) entry which is preliminary data.</text>
</comment>
<dbReference type="SMART" id="SM00320">
    <property type="entry name" value="WD40"/>
    <property type="match status" value="5"/>
</dbReference>
<gene>
    <name evidence="4" type="ORF">BJX68DRAFT_270966</name>
</gene>
<dbReference type="PANTHER" id="PTHR44019:SF8">
    <property type="entry name" value="POC1 CENTRIOLAR PROTEIN HOMOLOG"/>
    <property type="match status" value="1"/>
</dbReference>
<reference evidence="4 5" key="1">
    <citation type="submission" date="2024-07" db="EMBL/GenBank/DDBJ databases">
        <title>Section-level genome sequencing and comparative genomics of Aspergillus sections Usti and Cavernicolus.</title>
        <authorList>
            <consortium name="Lawrence Berkeley National Laboratory"/>
            <person name="Nybo J.L."/>
            <person name="Vesth T.C."/>
            <person name="Theobald S."/>
            <person name="Frisvad J.C."/>
            <person name="Larsen T.O."/>
            <person name="Kjaerboelling I."/>
            <person name="Rothschild-Mancinelli K."/>
            <person name="Lyhne E.K."/>
            <person name="Kogle M.E."/>
            <person name="Barry K."/>
            <person name="Clum A."/>
            <person name="Na H."/>
            <person name="Ledsgaard L."/>
            <person name="Lin J."/>
            <person name="Lipzen A."/>
            <person name="Kuo A."/>
            <person name="Riley R."/>
            <person name="Mondo S."/>
            <person name="LaButti K."/>
            <person name="Haridas S."/>
            <person name="Pangalinan J."/>
            <person name="Salamov A.A."/>
            <person name="Simmons B.A."/>
            <person name="Magnuson J.K."/>
            <person name="Chen J."/>
            <person name="Drula E."/>
            <person name="Henrissat B."/>
            <person name="Wiebenga A."/>
            <person name="Lubbers R.J."/>
            <person name="Gomes A.C."/>
            <person name="Macurrencykelacurrency M.R."/>
            <person name="Stajich J."/>
            <person name="Grigoriev I.V."/>
            <person name="Mortensen U.H."/>
            <person name="De vries R.P."/>
            <person name="Baker S.E."/>
            <person name="Andersen M.R."/>
        </authorList>
    </citation>
    <scope>NUCLEOTIDE SEQUENCE [LARGE SCALE GENOMIC DNA]</scope>
    <source>
        <strain evidence="4 5">CBS 756.74</strain>
    </source>
</reference>
<dbReference type="PROSITE" id="PS50082">
    <property type="entry name" value="WD_REPEATS_2"/>
    <property type="match status" value="2"/>
</dbReference>
<dbReference type="InterPro" id="IPR050505">
    <property type="entry name" value="WDR55/POC1"/>
</dbReference>
<keyword evidence="5" id="KW-1185">Reference proteome</keyword>
<dbReference type="InterPro" id="IPR015943">
    <property type="entry name" value="WD40/YVTN_repeat-like_dom_sf"/>
</dbReference>
<evidence type="ECO:0000256" key="2">
    <source>
        <dbReference type="ARBA" id="ARBA00022737"/>
    </source>
</evidence>
<protein>
    <submittedName>
        <fullName evidence="4">WD40-repeat-containing domain protein</fullName>
    </submittedName>
</protein>
<feature type="repeat" description="WD" evidence="3">
    <location>
        <begin position="250"/>
        <end position="291"/>
    </location>
</feature>
<dbReference type="Pfam" id="PF00400">
    <property type="entry name" value="WD40"/>
    <property type="match status" value="4"/>
</dbReference>
<accession>A0ABR4JS36</accession>
<evidence type="ECO:0000256" key="1">
    <source>
        <dbReference type="ARBA" id="ARBA00022574"/>
    </source>
</evidence>
<dbReference type="RefSeq" id="XP_070894739.1">
    <property type="nucleotide sequence ID" value="XM_071046845.1"/>
</dbReference>
<dbReference type="SUPFAM" id="SSF50978">
    <property type="entry name" value="WD40 repeat-like"/>
    <property type="match status" value="1"/>
</dbReference>
<dbReference type="PANTHER" id="PTHR44019">
    <property type="entry name" value="WD REPEAT-CONTAINING PROTEIN 55"/>
    <property type="match status" value="1"/>
</dbReference>
<keyword evidence="1 3" id="KW-0853">WD repeat</keyword>
<name>A0ABR4JS36_9EURO</name>
<dbReference type="Gene3D" id="2.130.10.10">
    <property type="entry name" value="YVTN repeat-like/Quinoprotein amine dehydrogenase"/>
    <property type="match status" value="1"/>
</dbReference>
<dbReference type="InterPro" id="IPR001680">
    <property type="entry name" value="WD40_rpt"/>
</dbReference>
<proteinExistence type="predicted"/>
<dbReference type="PROSITE" id="PS50294">
    <property type="entry name" value="WD_REPEATS_REGION"/>
    <property type="match status" value="2"/>
</dbReference>
<keyword evidence="2" id="KW-0677">Repeat</keyword>
<dbReference type="Proteomes" id="UP001610444">
    <property type="component" value="Unassembled WGS sequence"/>
</dbReference>
<dbReference type="GeneID" id="98162009"/>
<evidence type="ECO:0000313" key="4">
    <source>
        <dbReference type="EMBL" id="KAL2841783.1"/>
    </source>
</evidence>
<sequence>MDIPRLFGFLLEADADPNEPCGWVEPWHIAAQNGHAETARLPLDFGKVLINAISLFKSAVRGDIGIPALHVLALTREFHPPAAIKVGTMQSESHKAALKWHAFFNPEVHKILEIDLLRNLKFEHRISSIKFSGDGEYIAAYVEDRVGVFDAVTGQQIGGVEITKRKRAHPALRNLCFSPDSSHLVGSIDGSSLWLWDISTSISSDFHASHPSISAVLYTPDGRSVVTGCHEGTINVWDISGDGQAVHTYTLDHGNGINSLAISPDGQYLVIGNGLGNIALWDIKNRPALTAQHERAQDGIRKIECLSFSSDGCHLICRHDGGTNIHSLEWIPGAPPDDPPRLGKVTKTLSEEQVEGKAGRFITADEQWLLSRQPVGKIIIQDAVNGQVQAVLQAHASNVRSLICSSAGYMFATASDHEVRILKMSKI</sequence>
<evidence type="ECO:0000313" key="5">
    <source>
        <dbReference type="Proteomes" id="UP001610444"/>
    </source>
</evidence>